<dbReference type="InterPro" id="IPR041171">
    <property type="entry name" value="SDR_Ig"/>
</dbReference>
<reference evidence="12 14" key="1">
    <citation type="submission" date="2013-02" db="EMBL/GenBank/DDBJ databases">
        <title>The Genome Sequence of Enterococcus haemoperoxidus BAA-382.</title>
        <authorList>
            <consortium name="The Broad Institute Genome Sequencing Platform"/>
            <consortium name="The Broad Institute Genome Sequencing Center for Infectious Disease"/>
            <person name="Earl A.M."/>
            <person name="Gilmore M.S."/>
            <person name="Lebreton F."/>
            <person name="Walker B."/>
            <person name="Young S.K."/>
            <person name="Zeng Q."/>
            <person name="Gargeya S."/>
            <person name="Fitzgerald M."/>
            <person name="Haas B."/>
            <person name="Abouelleil A."/>
            <person name="Alvarado L."/>
            <person name="Arachchi H.M."/>
            <person name="Berlin A.M."/>
            <person name="Chapman S.B."/>
            <person name="Dewar J."/>
            <person name="Goldberg J."/>
            <person name="Griggs A."/>
            <person name="Gujja S."/>
            <person name="Hansen M."/>
            <person name="Howarth C."/>
            <person name="Imamovic A."/>
            <person name="Larimer J."/>
            <person name="McCowan C."/>
            <person name="Murphy C."/>
            <person name="Neiman D."/>
            <person name="Pearson M."/>
            <person name="Priest M."/>
            <person name="Roberts A."/>
            <person name="Saif S."/>
            <person name="Shea T."/>
            <person name="Sisk P."/>
            <person name="Sykes S."/>
            <person name="Wortman J."/>
            <person name="Nusbaum C."/>
            <person name="Birren B."/>
        </authorList>
    </citation>
    <scope>NUCLEOTIDE SEQUENCE [LARGE SCALE GENOMIC DNA]</scope>
    <source>
        <strain evidence="12 14">ATCC BAA-382</strain>
    </source>
</reference>
<feature type="domain" description="SpaA-like prealbumin fold" evidence="10">
    <location>
        <begin position="1283"/>
        <end position="1357"/>
    </location>
</feature>
<dbReference type="PATRIC" id="fig|1158608.3.peg.1804"/>
<evidence type="ECO:0008006" key="16">
    <source>
        <dbReference type="Google" id="ProtNLM"/>
    </source>
</evidence>
<evidence type="ECO:0000259" key="9">
    <source>
        <dbReference type="Pfam" id="PF05737"/>
    </source>
</evidence>
<feature type="domain" description="Collagen binding" evidence="9">
    <location>
        <begin position="503"/>
        <end position="603"/>
    </location>
</feature>
<evidence type="ECO:0000313" key="13">
    <source>
        <dbReference type="EMBL" id="EOT60157.1"/>
    </source>
</evidence>
<dbReference type="InterPro" id="IPR041033">
    <property type="entry name" value="SpaA_PFL_dom_1"/>
</dbReference>
<dbReference type="SUPFAM" id="SSF49401">
    <property type="entry name" value="Bacterial adhesins"/>
    <property type="match status" value="6"/>
</dbReference>
<evidence type="ECO:0000256" key="4">
    <source>
        <dbReference type="ARBA" id="ARBA00022525"/>
    </source>
</evidence>
<evidence type="ECO:0000256" key="8">
    <source>
        <dbReference type="SAM" id="Phobius"/>
    </source>
</evidence>
<dbReference type="Gene3D" id="2.60.40.1280">
    <property type="match status" value="1"/>
</dbReference>
<evidence type="ECO:0000256" key="7">
    <source>
        <dbReference type="SAM" id="MobiDB-lite"/>
    </source>
</evidence>
<feature type="domain" description="SDR-like Ig" evidence="11">
    <location>
        <begin position="237"/>
        <end position="329"/>
    </location>
</feature>
<feature type="domain" description="Collagen binding" evidence="9">
    <location>
        <begin position="781"/>
        <end position="911"/>
    </location>
</feature>
<dbReference type="SUPFAM" id="SSF49478">
    <property type="entry name" value="Cna protein B-type domain"/>
    <property type="match status" value="4"/>
</dbReference>
<dbReference type="PANTHER" id="PTHR36108">
    <property type="entry name" value="COLOSSIN-B-RELATED"/>
    <property type="match status" value="1"/>
</dbReference>
<dbReference type="Gene3D" id="2.60.40.740">
    <property type="match status" value="5"/>
</dbReference>
<feature type="transmembrane region" description="Helical" evidence="8">
    <location>
        <begin position="1902"/>
        <end position="1922"/>
    </location>
</feature>
<dbReference type="Proteomes" id="UP000014197">
    <property type="component" value="Unassembled WGS sequence"/>
</dbReference>
<feature type="domain" description="Collagen binding" evidence="9">
    <location>
        <begin position="634"/>
        <end position="753"/>
    </location>
</feature>
<dbReference type="InterPro" id="IPR008966">
    <property type="entry name" value="Adhesion_dom_sf"/>
</dbReference>
<evidence type="ECO:0000259" key="11">
    <source>
        <dbReference type="Pfam" id="PF17961"/>
    </source>
</evidence>
<feature type="domain" description="Collagen binding" evidence="9">
    <location>
        <begin position="358"/>
        <end position="484"/>
    </location>
</feature>
<feature type="domain" description="SpaA-like prealbumin fold" evidence="10">
    <location>
        <begin position="1781"/>
        <end position="1859"/>
    </location>
</feature>
<comment type="caution">
    <text evidence="12">The sequence shown here is derived from an EMBL/GenBank/DDBJ whole genome shotgun (WGS) entry which is preliminary data.</text>
</comment>
<dbReference type="GO" id="GO:0007155">
    <property type="term" value="P:cell adhesion"/>
    <property type="evidence" value="ECO:0007669"/>
    <property type="project" value="InterPro"/>
</dbReference>
<feature type="domain" description="Collagen binding" evidence="9">
    <location>
        <begin position="925"/>
        <end position="1050"/>
    </location>
</feature>
<proteinExistence type="inferred from homology"/>
<dbReference type="Pfam" id="PF05737">
    <property type="entry name" value="Collagen_bind"/>
    <property type="match status" value="5"/>
</dbReference>
<dbReference type="Gene3D" id="2.60.40.10">
    <property type="entry name" value="Immunoglobulins"/>
    <property type="match status" value="8"/>
</dbReference>
<keyword evidence="8" id="KW-1133">Transmembrane helix</keyword>
<feature type="domain" description="SpaA-like prealbumin fold" evidence="10">
    <location>
        <begin position="1574"/>
        <end position="1658"/>
    </location>
</feature>
<accession>R2SV19</accession>
<name>R2SV19_9ENTE</name>
<dbReference type="EMBL" id="AJAR01000016">
    <property type="protein sequence ID" value="EOH96661.1"/>
    <property type="molecule type" value="Genomic_DNA"/>
</dbReference>
<reference evidence="13 15" key="2">
    <citation type="submission" date="2013-03" db="EMBL/GenBank/DDBJ databases">
        <title>The Genome Sequence of Enterococcus haemoperoxidus BAA-382 (PacBio/Illumina hybrid assembly).</title>
        <authorList>
            <consortium name="The Broad Institute Genomics Platform"/>
            <consortium name="The Broad Institute Genome Sequencing Center for Infectious Disease"/>
            <person name="Earl A."/>
            <person name="Russ C."/>
            <person name="Gilmore M."/>
            <person name="Surin D."/>
            <person name="Walker B."/>
            <person name="Young S."/>
            <person name="Zeng Q."/>
            <person name="Gargeya S."/>
            <person name="Fitzgerald M."/>
            <person name="Haas B."/>
            <person name="Abouelleil A."/>
            <person name="Allen A.W."/>
            <person name="Alvarado L."/>
            <person name="Arachchi H.M."/>
            <person name="Berlin A.M."/>
            <person name="Chapman S.B."/>
            <person name="Gainer-Dewar J."/>
            <person name="Goldberg J."/>
            <person name="Griggs A."/>
            <person name="Gujja S."/>
            <person name="Hansen M."/>
            <person name="Howarth C."/>
            <person name="Imamovic A."/>
            <person name="Ireland A."/>
            <person name="Larimer J."/>
            <person name="McCowan C."/>
            <person name="Murphy C."/>
            <person name="Pearson M."/>
            <person name="Poon T.W."/>
            <person name="Priest M."/>
            <person name="Roberts A."/>
            <person name="Saif S."/>
            <person name="Shea T."/>
            <person name="Sisk P."/>
            <person name="Sykes S."/>
            <person name="Wortman J."/>
            <person name="Nusbaum C."/>
            <person name="Birren B."/>
        </authorList>
    </citation>
    <scope>NUCLEOTIDE SEQUENCE [LARGE SCALE GENOMIC DNA]</scope>
    <source>
        <strain evidence="13 15">ATCC BAA-382</strain>
    </source>
</reference>
<keyword evidence="6" id="KW-0572">Peptidoglycan-anchor</keyword>
<dbReference type="InterPro" id="IPR008456">
    <property type="entry name" value="Collagen-bd_dom"/>
</dbReference>
<feature type="domain" description="SpaA-like prealbumin fold" evidence="10">
    <location>
        <begin position="1083"/>
        <end position="1165"/>
    </location>
</feature>
<dbReference type="Pfam" id="PF17802">
    <property type="entry name" value="SpaA"/>
    <property type="match status" value="8"/>
</dbReference>
<evidence type="ECO:0000256" key="2">
    <source>
        <dbReference type="ARBA" id="ARBA00007257"/>
    </source>
</evidence>
<evidence type="ECO:0000256" key="6">
    <source>
        <dbReference type="ARBA" id="ARBA00023088"/>
    </source>
</evidence>
<feature type="domain" description="SpaA-like prealbumin fold" evidence="10">
    <location>
        <begin position="1381"/>
        <end position="1459"/>
    </location>
</feature>
<evidence type="ECO:0000313" key="14">
    <source>
        <dbReference type="Proteomes" id="UP000013858"/>
    </source>
</evidence>
<feature type="domain" description="SpaA-like prealbumin fold" evidence="10">
    <location>
        <begin position="1688"/>
        <end position="1763"/>
    </location>
</feature>
<keyword evidence="15" id="KW-1185">Reference proteome</keyword>
<dbReference type="InterPro" id="IPR013783">
    <property type="entry name" value="Ig-like_fold"/>
</dbReference>
<feature type="domain" description="SpaA-like prealbumin fold" evidence="10">
    <location>
        <begin position="1475"/>
        <end position="1557"/>
    </location>
</feature>
<dbReference type="Proteomes" id="UP000013858">
    <property type="component" value="Unassembled WGS sequence"/>
</dbReference>
<dbReference type="STRING" id="155618.RV06_GL002009"/>
<keyword evidence="8" id="KW-0812">Transmembrane</keyword>
<evidence type="ECO:0000256" key="1">
    <source>
        <dbReference type="ARBA" id="ARBA00004168"/>
    </source>
</evidence>
<feature type="domain" description="SpaA-like prealbumin fold" evidence="10">
    <location>
        <begin position="1179"/>
        <end position="1265"/>
    </location>
</feature>
<keyword evidence="5" id="KW-0732">Signal</keyword>
<keyword evidence="3" id="KW-0134">Cell wall</keyword>
<sequence length="1929" mass="212530">MKKIIHVFLTFLLLAQVIVPQIAIAETLLSDDEITIAEAMFDQNSQKQQATIQLKLTVKTTNQKQAVIQLSPAYTATDTGIKELKDTQQVSHGTYQVTGNQVHLSINENTDSELLIDIAGKVTEQALENHVTVRLGNQEQTVPFPENWQMLESVEESSTSTETQQLPIQTTSESTTAESQETNETSSSNSGQIAKRRAAIDIKELYKQAGLTDDFLTKMSLTFADKDGNPVSEPTINDHVKFAFEFELNEEIRAQMVAGDYYEFQMPNSIKVTQNQVFPLSDKEGNQYANVLINTDGSIKIIFTEEVKNASDIVGKFHFSGDFDKDNIDGPGEIVIVPPGHEDLGGSIVIKPNYTGDNIDKKGHFDKELNPSKIIWDVDVNKALDPLENATVIETFPTGTTYESVKVYQVDVDFDGQVVEGSQRVADPSTYTVDSNGTVSFKGLTSNAYRLEYTTSINEDFKPNDGGFISFKNHAALTAKGLEEATTEATVSAQYGKKIGKFKGNYDPIKQEFNWVIRYNYGEKVISNGSIKDTFQDSHMFLVDGSVDLYEMVSDQSGNLVRGRQLVEGVDYTLDSSAGNGFEIKFIGELKTAVDIDYTTGYDGILDENTVIKNDVVTENGENDGESGNLTPQNIIKKRGAMDYTNHTVAWSIDINKNNYSMNNWKLKDVLSEGLTLKPETVNIHDNETNKALILGTDYTLDYNQTTSQFDIVFIGSYVKTDHSFKITYTTNYDPEAIPEDDPNKKFRNDATVEWETDAGDLITNDDFAEFKPNEPTKYNGSKSGSYNAVKKEITWSLAVNYSDKDLENAKLSDLISPLEKYIWNSIKIYHYTVDNDGSIIKGNELTPQEYEEFGIQQPDVLNREMLIVDFPDNDSGTYLVEFRTEVGGPFLINQQYDNDAVFSNDKYEDHSLHGEVSVNHGGEFTSKSGKQDKDGYVDWSVTLNGSQSTLYDVTVEDTPSPNQSINIDTLHIFGTKVDSEGNIAIDRTKELVKDTDYTVESTTDNTTGQQKMILKFIGEYQQIESPLIMEYKTMIFLEGTTGTVSNDIHITSDGKTEIDEEGEGHTNVTIIEGGGSSSGERGQLIIKKVGALGQVLPEGATFELWDKNQTQILRSGTVGINGLITFGNLPYGHYILKETGALTELGYTIDQSLVDGKDVEINESTTNGTPLVIQNPLGKVELKKQGEKGQLLVGAQFKLEVYNSLTDTWVTKPVNQALVTDKTGRLIILGLVVGKYRLTETKAPTGYILNTNAIPFEIVENSDHQLVQVGMHDAFINYQSAISFIKKDQHGVPVAGAEFGLFNKNNVTTPIKKVNSAADGKVIFTDVGPGEYVIKELSSPNGFLLNKEAIENIVVPEKSDKPLETIELSADFINYKGSAEITKYGKTASGNKLLAGVEFALEDTTGKVVQTGTTNVDGKLLLEDIAPGTYYFKEVSVGPNVEYLLNTEKVKVVIEPNTVGKPKAVQAEMTNYQGSFKIKKVDSHWNPLAGAEFSVYKTDGQLVVANLTSDRDGLIQYDGLAPGSYYLVETKAPVDENGQDYVKNEYPILFNVAQSHEGKPTQIDLGAFQNFKGKVGLTKVGEGSRPIAGAKFAVYRAKGSSEELVQIDGKEYIEAGEDGHLDIDKLGPGYYKIIEIEAPHGYVINKQPIYFTVKAGEETTPPVEEVSIVNYEVGIKARKVAKGELVSEPLAGAEFEIHDENGKVVNAYDKEDNAITRLISGVDGEIFAKGLKGGTYTLVEVKAPSGYLLNSAPKTFTIKETMGKPESLILDLGDYVNYQGSVQLNKTDEMTRKALSGAAFNLYQQSGMMVEENLVTDEKGQIHVNKLAPGSYYFVEQKAPNGYQLSQEKVTFTIESSAKNEPKLLSLNVTNKATQVNIPSDVSPAITPPQKGYLASLGEKVSTSLIMIGAILLAEVAMVIIRKRKKEQ</sequence>
<dbReference type="Pfam" id="PF17961">
    <property type="entry name" value="Big_8"/>
    <property type="match status" value="1"/>
</dbReference>
<feature type="region of interest" description="Disordered" evidence="7">
    <location>
        <begin position="152"/>
        <end position="193"/>
    </location>
</feature>
<dbReference type="InterPro" id="IPR011252">
    <property type="entry name" value="Fibrogen-bd_dom1"/>
</dbReference>
<dbReference type="eggNOG" id="COG4932">
    <property type="taxonomic scope" value="Bacteria"/>
</dbReference>
<organism evidence="12 14">
    <name type="scientific">Enterococcus haemoperoxidus ATCC BAA-382</name>
    <dbReference type="NCBI Taxonomy" id="1158608"/>
    <lineage>
        <taxon>Bacteria</taxon>
        <taxon>Bacillati</taxon>
        <taxon>Bacillota</taxon>
        <taxon>Bacilli</taxon>
        <taxon>Lactobacillales</taxon>
        <taxon>Enterococcaceae</taxon>
        <taxon>Enterococcus</taxon>
    </lineage>
</organism>
<evidence type="ECO:0000313" key="12">
    <source>
        <dbReference type="EMBL" id="EOH96661.1"/>
    </source>
</evidence>
<comment type="subcellular location">
    <subcellularLocation>
        <location evidence="1">Secreted</location>
        <location evidence="1">Cell wall</location>
        <topology evidence="1">Peptidoglycan-anchor</topology>
    </subcellularLocation>
</comment>
<dbReference type="EMBL" id="ASVY01000003">
    <property type="protein sequence ID" value="EOT60157.1"/>
    <property type="molecule type" value="Genomic_DNA"/>
</dbReference>
<dbReference type="PANTHER" id="PTHR36108:SF13">
    <property type="entry name" value="COLOSSIN-B-RELATED"/>
    <property type="match status" value="1"/>
</dbReference>
<gene>
    <name evidence="13" type="ORF">I583_02792</name>
    <name evidence="12" type="ORF">UAW_01826</name>
</gene>
<dbReference type="RefSeq" id="WP_010762028.1">
    <property type="nucleotide sequence ID" value="NZ_KB946316.1"/>
</dbReference>
<dbReference type="GO" id="GO:0005518">
    <property type="term" value="F:collagen binding"/>
    <property type="evidence" value="ECO:0007669"/>
    <property type="project" value="InterPro"/>
</dbReference>
<evidence type="ECO:0000259" key="10">
    <source>
        <dbReference type="Pfam" id="PF17802"/>
    </source>
</evidence>
<evidence type="ECO:0000256" key="5">
    <source>
        <dbReference type="ARBA" id="ARBA00022729"/>
    </source>
</evidence>
<keyword evidence="8" id="KW-0472">Membrane</keyword>
<keyword evidence="4" id="KW-0964">Secreted</keyword>
<comment type="similarity">
    <text evidence="2">Belongs to the serine-aspartate repeat-containing protein (SDr) family.</text>
</comment>
<feature type="compositionally biased region" description="Low complexity" evidence="7">
    <location>
        <begin position="156"/>
        <end position="190"/>
    </location>
</feature>
<evidence type="ECO:0000256" key="3">
    <source>
        <dbReference type="ARBA" id="ARBA00022512"/>
    </source>
</evidence>
<evidence type="ECO:0000313" key="15">
    <source>
        <dbReference type="Proteomes" id="UP000014197"/>
    </source>
</evidence>
<protein>
    <recommendedName>
        <fullName evidence="16">LPXTG-domain-containing protein cell wall anchor domain</fullName>
    </recommendedName>
</protein>